<comment type="similarity">
    <text evidence="2 11">Belongs to the WhiB family.</text>
</comment>
<keyword evidence="10 11" id="KW-0804">Transcription</keyword>
<feature type="binding site" evidence="11">
    <location>
        <position position="17"/>
    </location>
    <ligand>
        <name>[4Fe-4S] cluster</name>
        <dbReference type="ChEBI" id="CHEBI:49883"/>
    </ligand>
</feature>
<evidence type="ECO:0000256" key="11">
    <source>
        <dbReference type="HAMAP-Rule" id="MF_01479"/>
    </source>
</evidence>
<dbReference type="GO" id="GO:0003677">
    <property type="term" value="F:DNA binding"/>
    <property type="evidence" value="ECO:0007669"/>
    <property type="project" value="UniProtKB-UniRule"/>
</dbReference>
<comment type="PTM">
    <text evidence="11">The Fe-S cluster can be nitrosylated by nitric oxide (NO).</text>
</comment>
<comment type="subcellular location">
    <subcellularLocation>
        <location evidence="1 11">Cytoplasm</location>
    </subcellularLocation>
</comment>
<dbReference type="AlphaFoldDB" id="A0A1G7QT56"/>
<keyword evidence="6 11" id="KW-0411">Iron-sulfur</keyword>
<dbReference type="Pfam" id="PF02467">
    <property type="entry name" value="Whib"/>
    <property type="match status" value="1"/>
</dbReference>
<proteinExistence type="inferred from homology"/>
<reference evidence="13 14" key="1">
    <citation type="submission" date="2016-10" db="EMBL/GenBank/DDBJ databases">
        <authorList>
            <person name="de Groot N.N."/>
        </authorList>
    </citation>
    <scope>NUCLEOTIDE SEQUENCE [LARGE SCALE GENOMIC DNA]</scope>
    <source>
        <strain evidence="13 14">CPCC 201354</strain>
    </source>
</reference>
<organism evidence="13 14">
    <name type="scientific">Sinosporangium album</name>
    <dbReference type="NCBI Taxonomy" id="504805"/>
    <lineage>
        <taxon>Bacteria</taxon>
        <taxon>Bacillati</taxon>
        <taxon>Actinomycetota</taxon>
        <taxon>Actinomycetes</taxon>
        <taxon>Streptosporangiales</taxon>
        <taxon>Streptosporangiaceae</taxon>
        <taxon>Sinosporangium</taxon>
    </lineage>
</organism>
<evidence type="ECO:0000256" key="7">
    <source>
        <dbReference type="ARBA" id="ARBA00023015"/>
    </source>
</evidence>
<evidence type="ECO:0000256" key="5">
    <source>
        <dbReference type="ARBA" id="ARBA00023004"/>
    </source>
</evidence>
<comment type="function">
    <text evidence="11">Acts as a transcriptional regulator. Probably redox-responsive. The apo- but not holo-form probably binds DNA.</text>
</comment>
<dbReference type="GO" id="GO:0045892">
    <property type="term" value="P:negative regulation of DNA-templated transcription"/>
    <property type="evidence" value="ECO:0007669"/>
    <property type="project" value="TreeGrafter"/>
</dbReference>
<feature type="binding site" evidence="11">
    <location>
        <position position="47"/>
    </location>
    <ligand>
        <name>[4Fe-4S] cluster</name>
        <dbReference type="ChEBI" id="CHEBI:49883"/>
    </ligand>
</feature>
<feature type="binding site" evidence="11">
    <location>
        <position position="53"/>
    </location>
    <ligand>
        <name>[4Fe-4S] cluster</name>
        <dbReference type="ChEBI" id="CHEBI:49883"/>
    </ligand>
</feature>
<evidence type="ECO:0000256" key="3">
    <source>
        <dbReference type="ARBA" id="ARBA00022485"/>
    </source>
</evidence>
<dbReference type="GO" id="GO:0005737">
    <property type="term" value="C:cytoplasm"/>
    <property type="evidence" value="ECO:0007669"/>
    <property type="project" value="UniProtKB-SubCell"/>
</dbReference>
<keyword evidence="8 11" id="KW-0238">DNA-binding</keyword>
<keyword evidence="5 11" id="KW-0408">Iron</keyword>
<dbReference type="PROSITE" id="PS51674">
    <property type="entry name" value="4FE4S_WBL"/>
    <property type="match status" value="1"/>
</dbReference>
<feature type="binding site" evidence="11">
    <location>
        <position position="44"/>
    </location>
    <ligand>
        <name>[4Fe-4S] cluster</name>
        <dbReference type="ChEBI" id="CHEBI:49883"/>
    </ligand>
</feature>
<name>A0A1G7QT56_9ACTN</name>
<dbReference type="GO" id="GO:0046872">
    <property type="term" value="F:metal ion binding"/>
    <property type="evidence" value="ECO:0007669"/>
    <property type="project" value="UniProtKB-KW"/>
</dbReference>
<dbReference type="GO" id="GO:0045454">
    <property type="term" value="P:cell redox homeostasis"/>
    <property type="evidence" value="ECO:0007669"/>
    <property type="project" value="TreeGrafter"/>
</dbReference>
<evidence type="ECO:0000256" key="6">
    <source>
        <dbReference type="ARBA" id="ARBA00023014"/>
    </source>
</evidence>
<dbReference type="GO" id="GO:0051539">
    <property type="term" value="F:4 iron, 4 sulfur cluster binding"/>
    <property type="evidence" value="ECO:0007669"/>
    <property type="project" value="UniProtKB-UniRule"/>
</dbReference>
<dbReference type="PANTHER" id="PTHR38839">
    <property type="entry name" value="TRANSCRIPTIONAL REGULATOR WHID-RELATED"/>
    <property type="match status" value="1"/>
</dbReference>
<comment type="cofactor">
    <cofactor evidence="11">
        <name>[4Fe-4S] cluster</name>
        <dbReference type="ChEBI" id="CHEBI:49883"/>
    </cofactor>
    <text evidence="11">Binds 1 [4Fe-4S] cluster per subunit. Following nitrosylation of the [4Fe-4S] cluster binds 1 [4Fe-8(NO)] cluster per subunit.</text>
</comment>
<comment type="PTM">
    <text evidence="11">Upon Fe-S cluster removal intramolecular disulfide bonds are formed.</text>
</comment>
<dbReference type="GO" id="GO:0035731">
    <property type="term" value="F:dinitrosyl-iron complex binding"/>
    <property type="evidence" value="ECO:0007669"/>
    <property type="project" value="UniProtKB-UniRule"/>
</dbReference>
<dbReference type="PANTHER" id="PTHR38839:SF6">
    <property type="entry name" value="TRANSCRIPTIONAL REGULATOR WHIB1"/>
    <property type="match status" value="1"/>
</dbReference>
<keyword evidence="7 11" id="KW-0805">Transcription regulation</keyword>
<evidence type="ECO:0000256" key="9">
    <source>
        <dbReference type="ARBA" id="ARBA00023157"/>
    </source>
</evidence>
<dbReference type="EMBL" id="FNCN01000001">
    <property type="protein sequence ID" value="SDG01711.1"/>
    <property type="molecule type" value="Genomic_DNA"/>
</dbReference>
<evidence type="ECO:0000256" key="8">
    <source>
        <dbReference type="ARBA" id="ARBA00023125"/>
    </source>
</evidence>
<keyword evidence="14" id="KW-1185">Reference proteome</keyword>
<evidence type="ECO:0000256" key="4">
    <source>
        <dbReference type="ARBA" id="ARBA00022723"/>
    </source>
</evidence>
<sequence>MQASSMRDTYWMRHAACRDVDPEIFFPIGSAPTRSQLALARHVCARCPVSALCLNYALDTGQTAGVWAGTTEQERRALREAVP</sequence>
<gene>
    <name evidence="11" type="primary">whiB</name>
    <name evidence="13" type="ORF">SAMN05421505_101115</name>
</gene>
<dbReference type="STRING" id="504805.SAMN05421505_101115"/>
<evidence type="ECO:0000313" key="13">
    <source>
        <dbReference type="EMBL" id="SDG01711.1"/>
    </source>
</evidence>
<dbReference type="InterPro" id="IPR003482">
    <property type="entry name" value="Whib"/>
</dbReference>
<keyword evidence="9 11" id="KW-1015">Disulfide bond</keyword>
<dbReference type="InterPro" id="IPR034768">
    <property type="entry name" value="4FE4S_WBL"/>
</dbReference>
<evidence type="ECO:0000256" key="10">
    <source>
        <dbReference type="ARBA" id="ARBA00023163"/>
    </source>
</evidence>
<dbReference type="Proteomes" id="UP000198923">
    <property type="component" value="Unassembled WGS sequence"/>
</dbReference>
<evidence type="ECO:0000259" key="12">
    <source>
        <dbReference type="PROSITE" id="PS51674"/>
    </source>
</evidence>
<evidence type="ECO:0000256" key="1">
    <source>
        <dbReference type="ARBA" id="ARBA00004496"/>
    </source>
</evidence>
<keyword evidence="3 11" id="KW-0004">4Fe-4S</keyword>
<accession>A0A1G7QT56</accession>
<dbReference type="HAMAP" id="MF_01479">
    <property type="entry name" value="WhiB"/>
    <property type="match status" value="1"/>
</dbReference>
<feature type="domain" description="4Fe-4S Wbl-type" evidence="12">
    <location>
        <begin position="16"/>
        <end position="77"/>
    </location>
</feature>
<keyword evidence="11" id="KW-0963">Cytoplasm</keyword>
<evidence type="ECO:0000256" key="2">
    <source>
        <dbReference type="ARBA" id="ARBA00006597"/>
    </source>
</evidence>
<keyword evidence="4 11" id="KW-0479">Metal-binding</keyword>
<dbReference type="GO" id="GO:0047134">
    <property type="term" value="F:protein-disulfide reductase [NAD(P)H] activity"/>
    <property type="evidence" value="ECO:0007669"/>
    <property type="project" value="TreeGrafter"/>
</dbReference>
<evidence type="ECO:0000313" key="14">
    <source>
        <dbReference type="Proteomes" id="UP000198923"/>
    </source>
</evidence>
<protein>
    <recommendedName>
        <fullName evidence="11">Transcriptional regulator WhiB</fullName>
    </recommendedName>
</protein>